<evidence type="ECO:0000259" key="10">
    <source>
        <dbReference type="Pfam" id="PF24807"/>
    </source>
</evidence>
<dbReference type="InterPro" id="IPR019775">
    <property type="entry name" value="WD40_repeat_CS"/>
</dbReference>
<dbReference type="GO" id="GO:0031145">
    <property type="term" value="P:anaphase-promoting complex-dependent catabolic process"/>
    <property type="evidence" value="ECO:0007669"/>
    <property type="project" value="TreeGrafter"/>
</dbReference>
<comment type="function">
    <text evidence="7">Component of the anaphase promoting complex/cyclosome (APC/C), a cell cycle-regulated E3 ubiquitin-protein ligase complex that controls progression through mitosis and the G1 phase of the cell cycle.</text>
</comment>
<proteinExistence type="inferred from homology"/>
<feature type="compositionally biased region" description="Basic residues" evidence="9">
    <location>
        <begin position="111"/>
        <end position="120"/>
    </location>
</feature>
<feature type="domain" description="CDC20/Fizzy WD40" evidence="10">
    <location>
        <begin position="128"/>
        <end position="428"/>
    </location>
</feature>
<feature type="repeat" description="WD" evidence="8">
    <location>
        <begin position="258"/>
        <end position="290"/>
    </location>
</feature>
<keyword evidence="12" id="KW-1185">Reference proteome</keyword>
<evidence type="ECO:0000256" key="9">
    <source>
        <dbReference type="SAM" id="MobiDB-lite"/>
    </source>
</evidence>
<dbReference type="PROSITE" id="PS00678">
    <property type="entry name" value="WD_REPEATS_1"/>
    <property type="match status" value="1"/>
</dbReference>
<keyword evidence="4" id="KW-0677">Repeat</keyword>
<dbReference type="Pfam" id="PF24807">
    <property type="entry name" value="WD40_CDC20-Fz"/>
    <property type="match status" value="1"/>
</dbReference>
<evidence type="ECO:0000313" key="11">
    <source>
        <dbReference type="EMBL" id="KAI9198151.1"/>
    </source>
</evidence>
<name>A0AAD5JF59_ACENE</name>
<dbReference type="InterPro" id="IPR056150">
    <property type="entry name" value="WD40_CDC20-Fz"/>
</dbReference>
<feature type="region of interest" description="Disordered" evidence="9">
    <location>
        <begin position="96"/>
        <end position="121"/>
    </location>
</feature>
<dbReference type="PANTHER" id="PTHR19918:SF8">
    <property type="entry name" value="FI02843P"/>
    <property type="match status" value="1"/>
</dbReference>
<evidence type="ECO:0000256" key="5">
    <source>
        <dbReference type="ARBA" id="ARBA00022776"/>
    </source>
</evidence>
<evidence type="ECO:0000256" key="8">
    <source>
        <dbReference type="PROSITE-ProRule" id="PRU00221"/>
    </source>
</evidence>
<dbReference type="PROSITE" id="PS50294">
    <property type="entry name" value="WD_REPEATS_REGION"/>
    <property type="match status" value="2"/>
</dbReference>
<dbReference type="GO" id="GO:0010997">
    <property type="term" value="F:anaphase-promoting complex binding"/>
    <property type="evidence" value="ECO:0007669"/>
    <property type="project" value="InterPro"/>
</dbReference>
<keyword evidence="5" id="KW-0498">Mitosis</keyword>
<keyword evidence="3" id="KW-0132">Cell division</keyword>
<comment type="similarity">
    <text evidence="1">Belongs to the WD repeat CDC20/Fizzy family.</text>
</comment>
<keyword evidence="2 8" id="KW-0853">WD repeat</keyword>
<evidence type="ECO:0000256" key="6">
    <source>
        <dbReference type="ARBA" id="ARBA00023306"/>
    </source>
</evidence>
<feature type="repeat" description="WD" evidence="8">
    <location>
        <begin position="397"/>
        <end position="430"/>
    </location>
</feature>
<evidence type="ECO:0000256" key="4">
    <source>
        <dbReference type="ARBA" id="ARBA00022737"/>
    </source>
</evidence>
<reference evidence="11 12" key="1">
    <citation type="journal article" date="2022" name="Plant J.">
        <title>Strategies of tolerance reflected in two North American maple genomes.</title>
        <authorList>
            <person name="McEvoy S.L."/>
            <person name="Sezen U.U."/>
            <person name="Trouern-Trend A."/>
            <person name="McMahon S.M."/>
            <person name="Schaberg P.G."/>
            <person name="Yang J."/>
            <person name="Wegrzyn J.L."/>
            <person name="Swenson N.G."/>
        </authorList>
    </citation>
    <scope>NUCLEOTIDE SEQUENCE [LARGE SCALE GENOMIC DNA]</scope>
    <source>
        <strain evidence="11">91603</strain>
    </source>
</reference>
<keyword evidence="6" id="KW-0131">Cell cycle</keyword>
<dbReference type="GO" id="GO:0051301">
    <property type="term" value="P:cell division"/>
    <property type="evidence" value="ECO:0007669"/>
    <property type="project" value="UniProtKB-KW"/>
</dbReference>
<evidence type="ECO:0000256" key="1">
    <source>
        <dbReference type="ARBA" id="ARBA00006445"/>
    </source>
</evidence>
<dbReference type="SMART" id="SM00320">
    <property type="entry name" value="WD40"/>
    <property type="match status" value="7"/>
</dbReference>
<dbReference type="InterPro" id="IPR001680">
    <property type="entry name" value="WD40_rpt"/>
</dbReference>
<dbReference type="AlphaFoldDB" id="A0AAD5JF59"/>
<evidence type="ECO:0000256" key="7">
    <source>
        <dbReference type="ARBA" id="ARBA00023425"/>
    </source>
</evidence>
<dbReference type="GO" id="GO:1905786">
    <property type="term" value="P:positive regulation of anaphase-promoting complex-dependent catabolic process"/>
    <property type="evidence" value="ECO:0007669"/>
    <property type="project" value="TreeGrafter"/>
</dbReference>
<dbReference type="Gene3D" id="2.130.10.10">
    <property type="entry name" value="YVTN repeat-like/Quinoprotein amine dehydrogenase"/>
    <property type="match status" value="1"/>
</dbReference>
<sequence length="579" mass="64560">MDAGCRRWPIQEEFLHRRNPKENLDRFIPNRSAMDFDYAHYKLNEAKKKGEDDKNPDSCFGMSSPSREAYRRQLAEIFNMNRTRILAFKNKPPTPVELIPRSHSKPTCSLHHSKPPRRRIPQNPEIILDAPNLVDDYYVNLLDWGSTNVLAIALVSKVHLWDASDASISGEHDTGVENGPVTSVSWAPNGRHIAIGLNNSQVQLWDSTGNTKLRTLTGGHISGVGSLAWNNQILTTGDMDGNIVNNDVRIRDHVVETYRGHTHEVCGLKWSPSGQQLASGGNDNLLHIWDNRRSTQWLHRLEEHTSAVRALAWCPFQGNLLATGGGVGDGCIKFWNTHTGACLNSRDTNLNTIDTSSQVCALLWNNNERELLSSHGGFTQNQLTLWKYPSMVKTAELTGHTSRVLFMAQSPDGCTVASAAPDETLRLWNVFGDPKVAKPAPKAVHVRIDPIELKFQPSTIKWFYSHGKLASSSIRIEGIVCFTSHQTLLTSNSNSHFQSQPTASPAVASDKVIPMCGSYSTDFAPLLKLCCLAHILYTIPFNKNEKDGDEEVDLGSRLVFLFALVKTCKIVDLGFDMFW</sequence>
<dbReference type="SUPFAM" id="SSF50978">
    <property type="entry name" value="WD40 repeat-like"/>
    <property type="match status" value="1"/>
</dbReference>
<feature type="repeat" description="WD" evidence="8">
    <location>
        <begin position="174"/>
        <end position="215"/>
    </location>
</feature>
<accession>A0AAD5JF59</accession>
<evidence type="ECO:0000256" key="2">
    <source>
        <dbReference type="ARBA" id="ARBA00022574"/>
    </source>
</evidence>
<dbReference type="InterPro" id="IPR015943">
    <property type="entry name" value="WD40/YVTN_repeat-like_dom_sf"/>
</dbReference>
<dbReference type="GO" id="GO:0005680">
    <property type="term" value="C:anaphase-promoting complex"/>
    <property type="evidence" value="ECO:0007669"/>
    <property type="project" value="TreeGrafter"/>
</dbReference>
<dbReference type="PANTHER" id="PTHR19918">
    <property type="entry name" value="CELL DIVISION CYCLE 20 CDC20 FIZZY -RELATED"/>
    <property type="match status" value="1"/>
</dbReference>
<evidence type="ECO:0000313" key="12">
    <source>
        <dbReference type="Proteomes" id="UP001064489"/>
    </source>
</evidence>
<comment type="caution">
    <text evidence="11">The sequence shown here is derived from an EMBL/GenBank/DDBJ whole genome shotgun (WGS) entry which is preliminary data.</text>
</comment>
<dbReference type="InterPro" id="IPR033010">
    <property type="entry name" value="Cdc20/Fizzy"/>
</dbReference>
<dbReference type="PROSITE" id="PS50082">
    <property type="entry name" value="WD_REPEATS_2"/>
    <property type="match status" value="3"/>
</dbReference>
<dbReference type="CDD" id="cd00200">
    <property type="entry name" value="WD40"/>
    <property type="match status" value="1"/>
</dbReference>
<protein>
    <recommendedName>
        <fullName evidence="10">CDC20/Fizzy WD40 domain-containing protein</fullName>
    </recommendedName>
</protein>
<gene>
    <name evidence="11" type="ORF">LWI28_011072</name>
</gene>
<dbReference type="GO" id="GO:1990757">
    <property type="term" value="F:ubiquitin ligase activator activity"/>
    <property type="evidence" value="ECO:0007669"/>
    <property type="project" value="TreeGrafter"/>
</dbReference>
<dbReference type="InterPro" id="IPR036322">
    <property type="entry name" value="WD40_repeat_dom_sf"/>
</dbReference>
<dbReference type="EMBL" id="JAJSOW010000002">
    <property type="protein sequence ID" value="KAI9198151.1"/>
    <property type="molecule type" value="Genomic_DNA"/>
</dbReference>
<organism evidence="11 12">
    <name type="scientific">Acer negundo</name>
    <name type="common">Box elder</name>
    <dbReference type="NCBI Taxonomy" id="4023"/>
    <lineage>
        <taxon>Eukaryota</taxon>
        <taxon>Viridiplantae</taxon>
        <taxon>Streptophyta</taxon>
        <taxon>Embryophyta</taxon>
        <taxon>Tracheophyta</taxon>
        <taxon>Spermatophyta</taxon>
        <taxon>Magnoliopsida</taxon>
        <taxon>eudicotyledons</taxon>
        <taxon>Gunneridae</taxon>
        <taxon>Pentapetalae</taxon>
        <taxon>rosids</taxon>
        <taxon>malvids</taxon>
        <taxon>Sapindales</taxon>
        <taxon>Sapindaceae</taxon>
        <taxon>Hippocastanoideae</taxon>
        <taxon>Acereae</taxon>
        <taxon>Acer</taxon>
    </lineage>
</organism>
<evidence type="ECO:0000256" key="3">
    <source>
        <dbReference type="ARBA" id="ARBA00022618"/>
    </source>
</evidence>
<dbReference type="Proteomes" id="UP001064489">
    <property type="component" value="Chromosome 13"/>
</dbReference>